<dbReference type="AlphaFoldDB" id="A0A7Y0DWY5"/>
<sequence length="397" mass="43664">MTVQVSELDGVLRPIGQAVGLPNAAYTDADFAAAESKAVFQDGWAAIGFGKDVPGPGDATPIDFLGMPLLLLRDRKGAVRVFQNVCRHRGMILIDKPTRIKGVIRCPYHAWCYGMDGALRTTPDVGGAGINDHEDIDKDGLGLIEVRSTVWMDVVFVNMSGTAPDFAVANAPLAARWREFDHPIYHGGPESSFSLELKANWKLAVENYCESYHLPAVHPGLNSYSRLEDHYHLEEPGHFSGQGTLVYNPSPDASGRSFANFPGLSSKWDKAAEYASLYPNVLLGVHRDHTFAILLIPTGTDRVVERVELYYADPAMTEAPYDDLRRRNAEMWRAVFLEDVFVVEGMQRGRAAPGFDGGHFSPVMDGPTHLFHRWVAARMGGIESTPTDVPEGIERVA</sequence>
<evidence type="ECO:0000256" key="6">
    <source>
        <dbReference type="ARBA" id="ARBA00023014"/>
    </source>
</evidence>
<keyword evidence="8" id="KW-0223">Dioxygenase</keyword>
<keyword evidence="5" id="KW-0408">Iron</keyword>
<keyword evidence="3" id="KW-0479">Metal-binding</keyword>
<protein>
    <submittedName>
        <fullName evidence="8">Aromatic ring-hydroxylating dioxygenase subunit alpha</fullName>
    </submittedName>
</protein>
<dbReference type="CDD" id="cd00680">
    <property type="entry name" value="RHO_alpha_C"/>
    <property type="match status" value="1"/>
</dbReference>
<dbReference type="RefSeq" id="WP_169623421.1">
    <property type="nucleotide sequence ID" value="NZ_JABBNT010000001.1"/>
</dbReference>
<evidence type="ECO:0000256" key="5">
    <source>
        <dbReference type="ARBA" id="ARBA00023004"/>
    </source>
</evidence>
<evidence type="ECO:0000256" key="4">
    <source>
        <dbReference type="ARBA" id="ARBA00023002"/>
    </source>
</evidence>
<comment type="cofactor">
    <cofactor evidence="1">
        <name>Fe cation</name>
        <dbReference type="ChEBI" id="CHEBI:24875"/>
    </cofactor>
</comment>
<dbReference type="PANTHER" id="PTHR43756:SF5">
    <property type="entry name" value="CHOLINE MONOOXYGENASE, CHLOROPLASTIC"/>
    <property type="match status" value="1"/>
</dbReference>
<evidence type="ECO:0000313" key="9">
    <source>
        <dbReference type="Proteomes" id="UP000539372"/>
    </source>
</evidence>
<keyword evidence="6" id="KW-0411">Iron-sulfur</keyword>
<proteinExistence type="predicted"/>
<dbReference type="GO" id="GO:0051537">
    <property type="term" value="F:2 iron, 2 sulfur cluster binding"/>
    <property type="evidence" value="ECO:0007669"/>
    <property type="project" value="UniProtKB-KW"/>
</dbReference>
<dbReference type="EMBL" id="JABBNT010000001">
    <property type="protein sequence ID" value="NMM43120.1"/>
    <property type="molecule type" value="Genomic_DNA"/>
</dbReference>
<accession>A0A7Y0DWY5</accession>
<dbReference type="Proteomes" id="UP000539372">
    <property type="component" value="Unassembled WGS sequence"/>
</dbReference>
<dbReference type="InterPro" id="IPR017941">
    <property type="entry name" value="Rieske_2Fe-2S"/>
</dbReference>
<reference evidence="8 9" key="1">
    <citation type="submission" date="2020-04" db="EMBL/GenBank/DDBJ databases">
        <title>Rhodospirillaceae bacterium KN72 isolated from deep sea.</title>
        <authorList>
            <person name="Zhang D.-C."/>
        </authorList>
    </citation>
    <scope>NUCLEOTIDE SEQUENCE [LARGE SCALE GENOMIC DNA]</scope>
    <source>
        <strain evidence="8 9">KN72</strain>
    </source>
</reference>
<keyword evidence="2" id="KW-0001">2Fe-2S</keyword>
<dbReference type="CDD" id="cd03469">
    <property type="entry name" value="Rieske_RO_Alpha_N"/>
    <property type="match status" value="1"/>
</dbReference>
<dbReference type="InterPro" id="IPR001663">
    <property type="entry name" value="Rng_hydr_dOase-A"/>
</dbReference>
<organism evidence="8 9">
    <name type="scientific">Pacificispira spongiicola</name>
    <dbReference type="NCBI Taxonomy" id="2729598"/>
    <lineage>
        <taxon>Bacteria</taxon>
        <taxon>Pseudomonadati</taxon>
        <taxon>Pseudomonadota</taxon>
        <taxon>Alphaproteobacteria</taxon>
        <taxon>Rhodospirillales</taxon>
        <taxon>Rhodospirillaceae</taxon>
        <taxon>Pacificispira</taxon>
    </lineage>
</organism>
<dbReference type="Pfam" id="PF00355">
    <property type="entry name" value="Rieske"/>
    <property type="match status" value="1"/>
</dbReference>
<dbReference type="PANTHER" id="PTHR43756">
    <property type="entry name" value="CHOLINE MONOOXYGENASE, CHLOROPLASTIC"/>
    <property type="match status" value="1"/>
</dbReference>
<dbReference type="Gene3D" id="2.102.10.10">
    <property type="entry name" value="Rieske [2Fe-2S] iron-sulphur domain"/>
    <property type="match status" value="1"/>
</dbReference>
<dbReference type="SUPFAM" id="SSF55961">
    <property type="entry name" value="Bet v1-like"/>
    <property type="match status" value="1"/>
</dbReference>
<feature type="domain" description="Rieske" evidence="7">
    <location>
        <begin position="44"/>
        <end position="144"/>
    </location>
</feature>
<evidence type="ECO:0000313" key="8">
    <source>
        <dbReference type="EMBL" id="NMM43120.1"/>
    </source>
</evidence>
<evidence type="ECO:0000256" key="1">
    <source>
        <dbReference type="ARBA" id="ARBA00001962"/>
    </source>
</evidence>
<keyword evidence="9" id="KW-1185">Reference proteome</keyword>
<dbReference type="PRINTS" id="PR00090">
    <property type="entry name" value="RNGDIOXGNASE"/>
</dbReference>
<dbReference type="SUPFAM" id="SSF50022">
    <property type="entry name" value="ISP domain"/>
    <property type="match status" value="1"/>
</dbReference>
<gene>
    <name evidence="8" type="ORF">HH303_01435</name>
</gene>
<dbReference type="Gene3D" id="3.90.380.10">
    <property type="entry name" value="Naphthalene 1,2-dioxygenase Alpha Subunit, Chain A, domain 1"/>
    <property type="match status" value="2"/>
</dbReference>
<comment type="caution">
    <text evidence="8">The sequence shown here is derived from an EMBL/GenBank/DDBJ whole genome shotgun (WGS) entry which is preliminary data.</text>
</comment>
<dbReference type="GO" id="GO:0005506">
    <property type="term" value="F:iron ion binding"/>
    <property type="evidence" value="ECO:0007669"/>
    <property type="project" value="InterPro"/>
</dbReference>
<dbReference type="InterPro" id="IPR015879">
    <property type="entry name" value="Ring_hydroxy_dOase_asu_C_dom"/>
</dbReference>
<keyword evidence="4" id="KW-0560">Oxidoreductase</keyword>
<evidence type="ECO:0000256" key="2">
    <source>
        <dbReference type="ARBA" id="ARBA00022714"/>
    </source>
</evidence>
<name>A0A7Y0DWY5_9PROT</name>
<dbReference type="PROSITE" id="PS51296">
    <property type="entry name" value="RIESKE"/>
    <property type="match status" value="1"/>
</dbReference>
<evidence type="ECO:0000256" key="3">
    <source>
        <dbReference type="ARBA" id="ARBA00022723"/>
    </source>
</evidence>
<dbReference type="InterPro" id="IPR036922">
    <property type="entry name" value="Rieske_2Fe-2S_sf"/>
</dbReference>
<dbReference type="GO" id="GO:0051213">
    <property type="term" value="F:dioxygenase activity"/>
    <property type="evidence" value="ECO:0007669"/>
    <property type="project" value="UniProtKB-KW"/>
</dbReference>
<dbReference type="Pfam" id="PF00848">
    <property type="entry name" value="Ring_hydroxyl_A"/>
    <property type="match status" value="1"/>
</dbReference>
<evidence type="ECO:0000259" key="7">
    <source>
        <dbReference type="PROSITE" id="PS51296"/>
    </source>
</evidence>